<accession>A0AAN8IJ48</accession>
<comment type="caution">
    <text evidence="2">The sequence shown here is derived from an EMBL/GenBank/DDBJ whole genome shotgun (WGS) entry which is preliminary data.</text>
</comment>
<name>A0AAN8IJ48_TRICO</name>
<reference evidence="2 3" key="1">
    <citation type="submission" date="2019-10" db="EMBL/GenBank/DDBJ databases">
        <title>Assembly and Annotation for the nematode Trichostrongylus colubriformis.</title>
        <authorList>
            <person name="Martin J."/>
        </authorList>
    </citation>
    <scope>NUCLEOTIDE SEQUENCE [LARGE SCALE GENOMIC DNA]</scope>
    <source>
        <strain evidence="2">G859</strain>
        <tissue evidence="2">Whole worm</tissue>
    </source>
</reference>
<keyword evidence="3" id="KW-1185">Reference proteome</keyword>
<evidence type="ECO:0000313" key="3">
    <source>
        <dbReference type="Proteomes" id="UP001331761"/>
    </source>
</evidence>
<gene>
    <name evidence="2" type="ORF">GCK32_022817</name>
</gene>
<dbReference type="AlphaFoldDB" id="A0AAN8IJ48"/>
<feature type="compositionally biased region" description="Polar residues" evidence="1">
    <location>
        <begin position="1"/>
        <end position="19"/>
    </location>
</feature>
<evidence type="ECO:0000313" key="2">
    <source>
        <dbReference type="EMBL" id="KAK5975466.1"/>
    </source>
</evidence>
<sequence>MSSTPLDVSSLRSTRQSPLNRPCIDLNGSPPSAADLDRHVELLITDESTSKQLKTVLAWLVEDRKQMSSMYNLCKDLSEKVNKLRLENAELKKRIVDPISGTLPPQSLDPSIPPNPSSTVKPVTLHMKILSVVAHWLFMVLLRVETQFLLLVLCIIIKLLGA</sequence>
<organism evidence="2 3">
    <name type="scientific">Trichostrongylus colubriformis</name>
    <name type="common">Black scour worm</name>
    <dbReference type="NCBI Taxonomy" id="6319"/>
    <lineage>
        <taxon>Eukaryota</taxon>
        <taxon>Metazoa</taxon>
        <taxon>Ecdysozoa</taxon>
        <taxon>Nematoda</taxon>
        <taxon>Chromadorea</taxon>
        <taxon>Rhabditida</taxon>
        <taxon>Rhabditina</taxon>
        <taxon>Rhabditomorpha</taxon>
        <taxon>Strongyloidea</taxon>
        <taxon>Trichostrongylidae</taxon>
        <taxon>Trichostrongylus</taxon>
    </lineage>
</organism>
<feature type="region of interest" description="Disordered" evidence="1">
    <location>
        <begin position="1"/>
        <end position="32"/>
    </location>
</feature>
<dbReference type="EMBL" id="WIXE01013004">
    <property type="protein sequence ID" value="KAK5975466.1"/>
    <property type="molecule type" value="Genomic_DNA"/>
</dbReference>
<dbReference type="Proteomes" id="UP001331761">
    <property type="component" value="Unassembled WGS sequence"/>
</dbReference>
<proteinExistence type="predicted"/>
<evidence type="ECO:0000256" key="1">
    <source>
        <dbReference type="SAM" id="MobiDB-lite"/>
    </source>
</evidence>
<protein>
    <submittedName>
        <fullName evidence="2">Uncharacterized protein</fullName>
    </submittedName>
</protein>